<organism evidence="1 2">
    <name type="scientific">Panagrolaimus sp. JU765</name>
    <dbReference type="NCBI Taxonomy" id="591449"/>
    <lineage>
        <taxon>Eukaryota</taxon>
        <taxon>Metazoa</taxon>
        <taxon>Ecdysozoa</taxon>
        <taxon>Nematoda</taxon>
        <taxon>Chromadorea</taxon>
        <taxon>Rhabditida</taxon>
        <taxon>Tylenchina</taxon>
        <taxon>Panagrolaimomorpha</taxon>
        <taxon>Panagrolaimoidea</taxon>
        <taxon>Panagrolaimidae</taxon>
        <taxon>Panagrolaimus</taxon>
    </lineage>
</organism>
<reference evidence="2" key="1">
    <citation type="submission" date="2022-11" db="UniProtKB">
        <authorList>
            <consortium name="WormBaseParasite"/>
        </authorList>
    </citation>
    <scope>IDENTIFICATION</scope>
</reference>
<dbReference type="WBParaSite" id="JU765_v2.g12593.t1">
    <property type="protein sequence ID" value="JU765_v2.g12593.t1"/>
    <property type="gene ID" value="JU765_v2.g12593"/>
</dbReference>
<accession>A0AC34Q3H1</accession>
<name>A0AC34Q3H1_9BILA</name>
<sequence>MVEIDEDYDIMNEDKSKEGHKDRLEFVKARTAARDDIGLFTFGFETKYYPRPTVDDREYLAKLIQKMEMYKESDPNTWTLDREMISTEAIVYLAGLKIISKFCEPLLLE</sequence>
<evidence type="ECO:0000313" key="2">
    <source>
        <dbReference type="WBParaSite" id="JU765_v2.g12593.t1"/>
    </source>
</evidence>
<evidence type="ECO:0000313" key="1">
    <source>
        <dbReference type="Proteomes" id="UP000887576"/>
    </source>
</evidence>
<dbReference type="Proteomes" id="UP000887576">
    <property type="component" value="Unplaced"/>
</dbReference>
<proteinExistence type="predicted"/>
<protein>
    <submittedName>
        <fullName evidence="2">Uncharacterized protein</fullName>
    </submittedName>
</protein>